<evidence type="ECO:0000313" key="3">
    <source>
        <dbReference type="EMBL" id="MQM07531.1"/>
    </source>
</evidence>
<sequence>MATSGGELFPCRGILPHARGAASASTRPYSSFLFLGRASGPLRIRRSGRELPGRARTRRHLVISRRSDSGGGEKPGEDFVSRVLRENPSQVEPRFLVGDRFVTLREKEASREKSDSGLLALVNRFLKRRGDGEEREVAGGGGGGEGGSNAVYLKDLLREFKGALYVPEEAFKAELSEEEEFERNLEVLPRMRFEDFEKYLMTDKIKLLTSKSGTDAAPFTGFRDFIVNLKEIPGDKTLHRTKWAIKLTANQARAVLAEYSGPQYEIEKHTTSYVGKLLEYPNPVASSISSRVMVELGMVTALMAAAAAVVGGFVASAVFAATSFVYAVTFYVIWPLARPLLKLGLGIMLGILERVWENFIDIFSDGGLLSKIYEFYTFRGVSASLTMMKPILLVLGTMVLLIRFTLSRRPKNFRKWDIWQGIEFSQSKPQARVDGSTGVMFSDVAGIDEAVDELQELVDYLKNPKKFDEIGIKPPHGVLLEGPPGCGKTLVAKAIAGEAGVPFYQMAGSEFVEVLVGVGSARIRDLFKRAKVNKPSVVFIDEIDALATRYYCKS</sequence>
<comment type="caution">
    <text evidence="3">The sequence shown here is derived from an EMBL/GenBank/DDBJ whole genome shotgun (WGS) entry which is preliminary data.</text>
</comment>
<accession>A0A843WQ75</accession>
<feature type="domain" description="ATPase AAA-type core" evidence="2">
    <location>
        <begin position="478"/>
        <end position="549"/>
    </location>
</feature>
<dbReference type="EMBL" id="NMUH01003893">
    <property type="protein sequence ID" value="MQM07531.1"/>
    <property type="molecule type" value="Genomic_DNA"/>
</dbReference>
<feature type="transmembrane region" description="Helical" evidence="1">
    <location>
        <begin position="387"/>
        <end position="406"/>
    </location>
</feature>
<feature type="transmembrane region" description="Helical" evidence="1">
    <location>
        <begin position="301"/>
        <end position="334"/>
    </location>
</feature>
<dbReference type="PANTHER" id="PTHR23076:SF111">
    <property type="entry name" value="INACTIVE ATP-DEPENDENT ZINC METALLOPROTEASE FTSHI 1, CHLOROPLASTIC-RELATED"/>
    <property type="match status" value="1"/>
</dbReference>
<reference evidence="3" key="1">
    <citation type="submission" date="2017-07" db="EMBL/GenBank/DDBJ databases">
        <title>Taro Niue Genome Assembly and Annotation.</title>
        <authorList>
            <person name="Atibalentja N."/>
            <person name="Keating K."/>
            <person name="Fields C.J."/>
        </authorList>
    </citation>
    <scope>NUCLEOTIDE SEQUENCE</scope>
    <source>
        <strain evidence="3">Niue_2</strain>
        <tissue evidence="3">Leaf</tissue>
    </source>
</reference>
<keyword evidence="1" id="KW-0812">Transmembrane</keyword>
<dbReference type="AlphaFoldDB" id="A0A843WQ75"/>
<dbReference type="OrthoDB" id="2016698at2759"/>
<keyword evidence="1" id="KW-0472">Membrane</keyword>
<dbReference type="GO" id="GO:0006508">
    <property type="term" value="P:proteolysis"/>
    <property type="evidence" value="ECO:0007669"/>
    <property type="project" value="TreeGrafter"/>
</dbReference>
<dbReference type="GO" id="GO:0045037">
    <property type="term" value="P:protein import into chloroplast stroma"/>
    <property type="evidence" value="ECO:0007669"/>
    <property type="project" value="TreeGrafter"/>
</dbReference>
<dbReference type="GO" id="GO:0009507">
    <property type="term" value="C:chloroplast"/>
    <property type="evidence" value="ECO:0007669"/>
    <property type="project" value="TreeGrafter"/>
</dbReference>
<dbReference type="GO" id="GO:0004176">
    <property type="term" value="F:ATP-dependent peptidase activity"/>
    <property type="evidence" value="ECO:0007669"/>
    <property type="project" value="TreeGrafter"/>
</dbReference>
<dbReference type="GO" id="GO:0005524">
    <property type="term" value="F:ATP binding"/>
    <property type="evidence" value="ECO:0007669"/>
    <property type="project" value="InterPro"/>
</dbReference>
<name>A0A843WQ75_COLES</name>
<protein>
    <recommendedName>
        <fullName evidence="2">ATPase AAA-type core domain-containing protein</fullName>
    </recommendedName>
</protein>
<proteinExistence type="predicted"/>
<dbReference type="Pfam" id="PF00004">
    <property type="entry name" value="AAA"/>
    <property type="match status" value="1"/>
</dbReference>
<keyword evidence="1" id="KW-1133">Transmembrane helix</keyword>
<evidence type="ECO:0000259" key="2">
    <source>
        <dbReference type="Pfam" id="PF00004"/>
    </source>
</evidence>
<dbReference type="Gene3D" id="3.40.50.300">
    <property type="entry name" value="P-loop containing nucleotide triphosphate hydrolases"/>
    <property type="match status" value="1"/>
</dbReference>
<evidence type="ECO:0000256" key="1">
    <source>
        <dbReference type="SAM" id="Phobius"/>
    </source>
</evidence>
<dbReference type="GO" id="GO:0016887">
    <property type="term" value="F:ATP hydrolysis activity"/>
    <property type="evidence" value="ECO:0007669"/>
    <property type="project" value="InterPro"/>
</dbReference>
<dbReference type="Proteomes" id="UP000652761">
    <property type="component" value="Unassembled WGS sequence"/>
</dbReference>
<organism evidence="3 4">
    <name type="scientific">Colocasia esculenta</name>
    <name type="common">Wild taro</name>
    <name type="synonym">Arum esculentum</name>
    <dbReference type="NCBI Taxonomy" id="4460"/>
    <lineage>
        <taxon>Eukaryota</taxon>
        <taxon>Viridiplantae</taxon>
        <taxon>Streptophyta</taxon>
        <taxon>Embryophyta</taxon>
        <taxon>Tracheophyta</taxon>
        <taxon>Spermatophyta</taxon>
        <taxon>Magnoliopsida</taxon>
        <taxon>Liliopsida</taxon>
        <taxon>Araceae</taxon>
        <taxon>Aroideae</taxon>
        <taxon>Colocasieae</taxon>
        <taxon>Colocasia</taxon>
    </lineage>
</organism>
<gene>
    <name evidence="3" type="ORF">Taro_040375</name>
</gene>
<dbReference type="PANTHER" id="PTHR23076">
    <property type="entry name" value="METALLOPROTEASE M41 FTSH"/>
    <property type="match status" value="1"/>
</dbReference>
<dbReference type="InterPro" id="IPR027417">
    <property type="entry name" value="P-loop_NTPase"/>
</dbReference>
<evidence type="ECO:0000313" key="4">
    <source>
        <dbReference type="Proteomes" id="UP000652761"/>
    </source>
</evidence>
<keyword evidence="4" id="KW-1185">Reference proteome</keyword>
<dbReference type="InterPro" id="IPR003959">
    <property type="entry name" value="ATPase_AAA_core"/>
</dbReference>
<dbReference type="SUPFAM" id="SSF52540">
    <property type="entry name" value="P-loop containing nucleoside triphosphate hydrolases"/>
    <property type="match status" value="1"/>
</dbReference>